<proteinExistence type="predicted"/>
<keyword evidence="2" id="KW-1185">Reference proteome</keyword>
<sequence length="164" mass="18083">MPAAIFDPNSPYAAWRLQVDVFFHSASTKEAGSFPDPGLLLFEDFPCADSADSCRLCDDPINPRNTSTCYHGVQDMLLEAIGGPADAEWRCNGKGSGKGKGKARNSIAVLRDLYLALVQDEVERWDMKRLTEASEDVRAKAEEVRRLFLAMVKEVVNEPTSSEA</sequence>
<dbReference type="EMBL" id="JAWDJW010008298">
    <property type="protein sequence ID" value="KAK3060775.1"/>
    <property type="molecule type" value="Genomic_DNA"/>
</dbReference>
<organism evidence="1 2">
    <name type="scientific">Coniosporium uncinatum</name>
    <dbReference type="NCBI Taxonomy" id="93489"/>
    <lineage>
        <taxon>Eukaryota</taxon>
        <taxon>Fungi</taxon>
        <taxon>Dikarya</taxon>
        <taxon>Ascomycota</taxon>
        <taxon>Pezizomycotina</taxon>
        <taxon>Dothideomycetes</taxon>
        <taxon>Dothideomycetes incertae sedis</taxon>
        <taxon>Coniosporium</taxon>
    </lineage>
</organism>
<gene>
    <name evidence="1" type="ORF">LTS18_007717</name>
</gene>
<accession>A0ACC3D284</accession>
<protein>
    <submittedName>
        <fullName evidence="1">Uncharacterized protein</fullName>
    </submittedName>
</protein>
<reference evidence="1" key="1">
    <citation type="submission" date="2024-09" db="EMBL/GenBank/DDBJ databases">
        <title>Black Yeasts Isolated from many extreme environments.</title>
        <authorList>
            <person name="Coleine C."/>
            <person name="Stajich J.E."/>
            <person name="Selbmann L."/>
        </authorList>
    </citation>
    <scope>NUCLEOTIDE SEQUENCE</scope>
    <source>
        <strain evidence="1">CCFEE 5737</strain>
    </source>
</reference>
<evidence type="ECO:0000313" key="1">
    <source>
        <dbReference type="EMBL" id="KAK3060775.1"/>
    </source>
</evidence>
<comment type="caution">
    <text evidence="1">The sequence shown here is derived from an EMBL/GenBank/DDBJ whole genome shotgun (WGS) entry which is preliminary data.</text>
</comment>
<name>A0ACC3D284_9PEZI</name>
<dbReference type="Proteomes" id="UP001186974">
    <property type="component" value="Unassembled WGS sequence"/>
</dbReference>
<evidence type="ECO:0000313" key="2">
    <source>
        <dbReference type="Proteomes" id="UP001186974"/>
    </source>
</evidence>